<sequence length="305" mass="35318">MKSIQDAGKEILTNNPCKLYVFTGEEYGVKKRYISILNSYYGQLKEYERVDDVLSIFRSKRLIKLQPSLYIVRYDEEFIKSLNDRSENDIRKLNVCGTIVLLYENSKHAAKLEKYLPSYTTSVDSVNINFMIKYILSEFKNMPEKTARDICEISSNYGQAKNISSCLSLLSSQEVGNISKLSMMSLFGKESTSNDSMIKTGIASKNFKYLISVLERYNDDKDKIFYSILSTMLDLDKLKSNPYFDCEAKAYAKYWSGPDIYYMFVNTYSMLKLSRSYSSFDFDNAFIYLFSLLQFDHVPSEVELA</sequence>
<evidence type="ECO:0000313" key="1">
    <source>
        <dbReference type="EMBL" id="DAF92246.1"/>
    </source>
</evidence>
<reference evidence="1" key="1">
    <citation type="journal article" date="2021" name="Proc. Natl. Acad. Sci. U.S.A.">
        <title>A Catalog of Tens of Thousands of Viruses from Human Metagenomes Reveals Hidden Associations with Chronic Diseases.</title>
        <authorList>
            <person name="Tisza M.J."/>
            <person name="Buck C.B."/>
        </authorList>
    </citation>
    <scope>NUCLEOTIDE SEQUENCE</scope>
    <source>
        <strain evidence="1">CtgN495</strain>
    </source>
</reference>
<protein>
    <submittedName>
        <fullName evidence="1">Uncharacterized protein</fullName>
    </submittedName>
</protein>
<dbReference type="EMBL" id="BK016063">
    <property type="protein sequence ID" value="DAF92246.1"/>
    <property type="molecule type" value="Genomic_DNA"/>
</dbReference>
<proteinExistence type="predicted"/>
<organism evidence="1">
    <name type="scientific">Siphoviridae sp. ctgN495</name>
    <dbReference type="NCBI Taxonomy" id="2825608"/>
    <lineage>
        <taxon>Viruses</taxon>
        <taxon>Duplodnaviria</taxon>
        <taxon>Heunggongvirae</taxon>
        <taxon>Uroviricota</taxon>
        <taxon>Caudoviricetes</taxon>
    </lineage>
</organism>
<accession>A0A8S5UCZ5</accession>
<name>A0A8S5UCZ5_9CAUD</name>